<keyword evidence="2 8" id="KW-0963">Cytoplasm</keyword>
<keyword evidence="12" id="KW-1185">Reference proteome</keyword>
<dbReference type="NCBIfam" id="TIGR02433">
    <property type="entry name" value="lysidine_TilS_C"/>
    <property type="match status" value="1"/>
</dbReference>
<keyword evidence="4 8" id="KW-0819">tRNA processing</keyword>
<feature type="domain" description="tRNA(Ile)-lysidine/2-thiocytidine synthase N-terminal" evidence="9">
    <location>
        <begin position="30"/>
        <end position="214"/>
    </location>
</feature>
<reference evidence="11" key="1">
    <citation type="submission" date="2021-03" db="EMBL/GenBank/DDBJ databases">
        <title>Description of Psychrosphaera ytuae sp. nov. isolated from deep sea sediment of South China Sea.</title>
        <authorList>
            <person name="Zhang J."/>
            <person name="Xu X.-D."/>
        </authorList>
    </citation>
    <scope>NUCLEOTIDE SEQUENCE</scope>
    <source>
        <strain evidence="11">MTZ26</strain>
    </source>
</reference>
<dbReference type="GO" id="GO:0005524">
    <property type="term" value="F:ATP binding"/>
    <property type="evidence" value="ECO:0007669"/>
    <property type="project" value="UniProtKB-UniRule"/>
</dbReference>
<proteinExistence type="inferred from homology"/>
<comment type="function">
    <text evidence="8">Ligates lysine onto the cytidine present at position 34 of the AUA codon-specific tRNA(Ile) that contains the anticodon CAU, in an ATP-dependent manner. Cytidine is converted to lysidine, thus changing the amino acid specificity of the tRNA from methionine to isoleucine.</text>
</comment>
<comment type="subcellular location">
    <subcellularLocation>
        <location evidence="1 8">Cytoplasm</location>
    </subcellularLocation>
</comment>
<dbReference type="EMBL" id="CP072110">
    <property type="protein sequence ID" value="QTH64784.1"/>
    <property type="molecule type" value="Genomic_DNA"/>
</dbReference>
<comment type="domain">
    <text evidence="8">The N-terminal region contains the highly conserved SGGXDS motif, predicted to be a P-loop motif involved in ATP binding.</text>
</comment>
<dbReference type="EC" id="6.3.4.19" evidence="8"/>
<evidence type="ECO:0000256" key="4">
    <source>
        <dbReference type="ARBA" id="ARBA00022694"/>
    </source>
</evidence>
<dbReference type="GO" id="GO:0006400">
    <property type="term" value="P:tRNA modification"/>
    <property type="evidence" value="ECO:0007669"/>
    <property type="project" value="UniProtKB-UniRule"/>
</dbReference>
<dbReference type="InterPro" id="IPR012796">
    <property type="entry name" value="Lysidine-tRNA-synth_C"/>
</dbReference>
<dbReference type="GO" id="GO:0032267">
    <property type="term" value="F:tRNA(Ile)-lysidine synthase activity"/>
    <property type="evidence" value="ECO:0007669"/>
    <property type="project" value="UniProtKB-EC"/>
</dbReference>
<dbReference type="PANTHER" id="PTHR43033:SF1">
    <property type="entry name" value="TRNA(ILE)-LYSIDINE SYNTHASE-RELATED"/>
    <property type="match status" value="1"/>
</dbReference>
<dbReference type="CDD" id="cd01992">
    <property type="entry name" value="TilS_N"/>
    <property type="match status" value="1"/>
</dbReference>
<evidence type="ECO:0000256" key="3">
    <source>
        <dbReference type="ARBA" id="ARBA00022598"/>
    </source>
</evidence>
<dbReference type="InterPro" id="IPR011063">
    <property type="entry name" value="TilS/TtcA_N"/>
</dbReference>
<dbReference type="Gene3D" id="3.40.50.620">
    <property type="entry name" value="HUPs"/>
    <property type="match status" value="1"/>
</dbReference>
<accession>A0A975HKY3</accession>
<dbReference type="Pfam" id="PF01171">
    <property type="entry name" value="ATP_bind_3"/>
    <property type="match status" value="1"/>
</dbReference>
<comment type="similarity">
    <text evidence="8">Belongs to the tRNA(Ile)-lysidine synthase family.</text>
</comment>
<evidence type="ECO:0000256" key="1">
    <source>
        <dbReference type="ARBA" id="ARBA00004496"/>
    </source>
</evidence>
<keyword evidence="3 8" id="KW-0436">Ligase</keyword>
<dbReference type="InterPro" id="IPR015262">
    <property type="entry name" value="tRNA_Ile_lys_synt_subst-bd"/>
</dbReference>
<evidence type="ECO:0000256" key="7">
    <source>
        <dbReference type="ARBA" id="ARBA00048539"/>
    </source>
</evidence>
<evidence type="ECO:0000259" key="10">
    <source>
        <dbReference type="Pfam" id="PF09179"/>
    </source>
</evidence>
<comment type="catalytic activity">
    <reaction evidence="7 8">
        <text>cytidine(34) in tRNA(Ile2) + L-lysine + ATP = lysidine(34) in tRNA(Ile2) + AMP + diphosphate + H(+)</text>
        <dbReference type="Rhea" id="RHEA:43744"/>
        <dbReference type="Rhea" id="RHEA-COMP:10625"/>
        <dbReference type="Rhea" id="RHEA-COMP:10670"/>
        <dbReference type="ChEBI" id="CHEBI:15378"/>
        <dbReference type="ChEBI" id="CHEBI:30616"/>
        <dbReference type="ChEBI" id="CHEBI:32551"/>
        <dbReference type="ChEBI" id="CHEBI:33019"/>
        <dbReference type="ChEBI" id="CHEBI:82748"/>
        <dbReference type="ChEBI" id="CHEBI:83665"/>
        <dbReference type="ChEBI" id="CHEBI:456215"/>
        <dbReference type="EC" id="6.3.4.19"/>
    </reaction>
</comment>
<dbReference type="Proteomes" id="UP000682739">
    <property type="component" value="Chromosome"/>
</dbReference>
<evidence type="ECO:0000256" key="6">
    <source>
        <dbReference type="ARBA" id="ARBA00022840"/>
    </source>
</evidence>
<feature type="domain" description="tRNA(Ile)-lysidine synthase substrate-binding" evidence="10">
    <location>
        <begin position="280"/>
        <end position="347"/>
    </location>
</feature>
<evidence type="ECO:0000256" key="8">
    <source>
        <dbReference type="HAMAP-Rule" id="MF_01161"/>
    </source>
</evidence>
<evidence type="ECO:0000259" key="9">
    <source>
        <dbReference type="Pfam" id="PF01171"/>
    </source>
</evidence>
<dbReference type="HAMAP" id="MF_01161">
    <property type="entry name" value="tRNA_Ile_lys_synt"/>
    <property type="match status" value="1"/>
</dbReference>
<name>A0A975HKY3_9GAMM</name>
<dbReference type="Pfam" id="PF09179">
    <property type="entry name" value="TilS"/>
    <property type="match status" value="1"/>
</dbReference>
<keyword evidence="6 8" id="KW-0067">ATP-binding</keyword>
<feature type="binding site" evidence="8">
    <location>
        <begin position="34"/>
        <end position="39"/>
    </location>
    <ligand>
        <name>ATP</name>
        <dbReference type="ChEBI" id="CHEBI:30616"/>
    </ligand>
</feature>
<evidence type="ECO:0000313" key="11">
    <source>
        <dbReference type="EMBL" id="QTH64784.1"/>
    </source>
</evidence>
<evidence type="ECO:0000256" key="2">
    <source>
        <dbReference type="ARBA" id="ARBA00022490"/>
    </source>
</evidence>
<evidence type="ECO:0000313" key="12">
    <source>
        <dbReference type="Proteomes" id="UP000682739"/>
    </source>
</evidence>
<organism evidence="11 12">
    <name type="scientific">Psychrosphaera ytuae</name>
    <dbReference type="NCBI Taxonomy" id="2820710"/>
    <lineage>
        <taxon>Bacteria</taxon>
        <taxon>Pseudomonadati</taxon>
        <taxon>Pseudomonadota</taxon>
        <taxon>Gammaproteobacteria</taxon>
        <taxon>Alteromonadales</taxon>
        <taxon>Pseudoalteromonadaceae</taxon>
        <taxon>Psychrosphaera</taxon>
    </lineage>
</organism>
<dbReference type="SUPFAM" id="SSF82829">
    <property type="entry name" value="MesJ substrate recognition domain-like"/>
    <property type="match status" value="1"/>
</dbReference>
<evidence type="ECO:0000256" key="5">
    <source>
        <dbReference type="ARBA" id="ARBA00022741"/>
    </source>
</evidence>
<dbReference type="SUPFAM" id="SSF52402">
    <property type="entry name" value="Adenine nucleotide alpha hydrolases-like"/>
    <property type="match status" value="1"/>
</dbReference>
<gene>
    <name evidence="8 11" type="primary">tilS</name>
    <name evidence="11" type="ORF">J1N51_04810</name>
</gene>
<dbReference type="GO" id="GO:0005737">
    <property type="term" value="C:cytoplasm"/>
    <property type="evidence" value="ECO:0007669"/>
    <property type="project" value="UniProtKB-SubCell"/>
</dbReference>
<sequence length="496" mass="56121">MAAKQKLTQLNKASIYHFLQHNQLLERPLWVAVSGGLDSMVMLRLMLELRKSADIKFCVFHAQHGLSPNADHWQAVVERYCEINQVAIHSVKLNLKQSSQASLEQVARDARYQALSDLMPVNGVVLTGHHQTDQAETFLLRLLRSSGLRGLGAMKPLAPLPHADKFERQQSIARPLLQFDQNQLEAYAKSHHLEWVNDESNKDTVFDRNYVRHNVLPILSSRWPHSVKAISQTTKLLQQDQDLLEEYLQGDLRNYTESVGFGQIKNSYHEIKPLFELQGLNLTKLSQTTPLKQNALLKRFVEQYTAHTVGEKVLVEIVNSMLNTMADRQPVITLGDVELRTYKDWLFVINTAVFGPRDGEMTERFKVQNHNDDHNVEHNDGQIVITLDIEPHLNPYTDNEFLITPKSMAKEALAALNPDNMTLKLGELTARIRPNANSGRKKVSDLLKQKHCPAWLRHLVPVISVSGQQEVTEDGNKSSSNAIAVLGFAVAADLQK</sequence>
<dbReference type="Gene3D" id="1.20.59.20">
    <property type="match status" value="1"/>
</dbReference>
<dbReference type="InterPro" id="IPR012795">
    <property type="entry name" value="tRNA_Ile_lys_synt_N"/>
</dbReference>
<dbReference type="AlphaFoldDB" id="A0A975HKY3"/>
<dbReference type="KEGG" id="psym:J1N51_04810"/>
<dbReference type="RefSeq" id="WP_208832838.1">
    <property type="nucleotide sequence ID" value="NZ_CP072110.1"/>
</dbReference>
<dbReference type="NCBIfam" id="TIGR02432">
    <property type="entry name" value="lysidine_TilS_N"/>
    <property type="match status" value="1"/>
</dbReference>
<dbReference type="InterPro" id="IPR014729">
    <property type="entry name" value="Rossmann-like_a/b/a_fold"/>
</dbReference>
<protein>
    <recommendedName>
        <fullName evidence="8">tRNA(Ile)-lysidine synthase</fullName>
        <ecNumber evidence="8">6.3.4.19</ecNumber>
    </recommendedName>
    <alternativeName>
        <fullName evidence="8">tRNA(Ile)-2-lysyl-cytidine synthase</fullName>
    </alternativeName>
    <alternativeName>
        <fullName evidence="8">tRNA(Ile)-lysidine synthetase</fullName>
    </alternativeName>
</protein>
<dbReference type="InterPro" id="IPR012094">
    <property type="entry name" value="tRNA_Ile_lys_synt"/>
</dbReference>
<dbReference type="PANTHER" id="PTHR43033">
    <property type="entry name" value="TRNA(ILE)-LYSIDINE SYNTHASE-RELATED"/>
    <property type="match status" value="1"/>
</dbReference>
<keyword evidence="5 8" id="KW-0547">Nucleotide-binding</keyword>